<dbReference type="EMBL" id="PSQE01000001">
    <property type="protein sequence ID" value="RHN77201.1"/>
    <property type="molecule type" value="Genomic_DNA"/>
</dbReference>
<dbReference type="Proteomes" id="UP000265566">
    <property type="component" value="Chromosome 1"/>
</dbReference>
<comment type="caution">
    <text evidence="1">The sequence shown here is derived from an EMBL/GenBank/DDBJ whole genome shotgun (WGS) entry which is preliminary data.</text>
</comment>
<dbReference type="Gramene" id="rna627">
    <property type="protein sequence ID" value="RHN77201.1"/>
    <property type="gene ID" value="gene627"/>
</dbReference>
<protein>
    <submittedName>
        <fullName evidence="1">Uncharacterized protein</fullName>
    </submittedName>
</protein>
<proteinExistence type="predicted"/>
<gene>
    <name evidence="1" type="ORF">MtrunA17_Chr1g0152181</name>
</gene>
<name>A0A396JKH4_MEDTR</name>
<accession>A0A396JKH4</accession>
<evidence type="ECO:0000313" key="2">
    <source>
        <dbReference type="Proteomes" id="UP000265566"/>
    </source>
</evidence>
<sequence>MEIRIGTCLFADLIARGLLDYMLSSLLNKANMSFKLTDTYVSSFMLFD</sequence>
<dbReference type="AlphaFoldDB" id="A0A396JKH4"/>
<reference evidence="2" key="1">
    <citation type="journal article" date="2018" name="Nat. Plants">
        <title>Whole-genome landscape of Medicago truncatula symbiotic genes.</title>
        <authorList>
            <person name="Pecrix Y."/>
            <person name="Staton S.E."/>
            <person name="Sallet E."/>
            <person name="Lelandais-Briere C."/>
            <person name="Moreau S."/>
            <person name="Carrere S."/>
            <person name="Blein T."/>
            <person name="Jardinaud M.F."/>
            <person name="Latrasse D."/>
            <person name="Zouine M."/>
            <person name="Zahm M."/>
            <person name="Kreplak J."/>
            <person name="Mayjonade B."/>
            <person name="Satge C."/>
            <person name="Perez M."/>
            <person name="Cauet S."/>
            <person name="Marande W."/>
            <person name="Chantry-Darmon C."/>
            <person name="Lopez-Roques C."/>
            <person name="Bouchez O."/>
            <person name="Berard A."/>
            <person name="Debelle F."/>
            <person name="Munos S."/>
            <person name="Bendahmane A."/>
            <person name="Berges H."/>
            <person name="Niebel A."/>
            <person name="Buitink J."/>
            <person name="Frugier F."/>
            <person name="Benhamed M."/>
            <person name="Crespi M."/>
            <person name="Gouzy J."/>
            <person name="Gamas P."/>
        </authorList>
    </citation>
    <scope>NUCLEOTIDE SEQUENCE [LARGE SCALE GENOMIC DNA]</scope>
    <source>
        <strain evidence="2">cv. Jemalong A17</strain>
    </source>
</reference>
<organism evidence="1 2">
    <name type="scientific">Medicago truncatula</name>
    <name type="common">Barrel medic</name>
    <name type="synonym">Medicago tribuloides</name>
    <dbReference type="NCBI Taxonomy" id="3880"/>
    <lineage>
        <taxon>Eukaryota</taxon>
        <taxon>Viridiplantae</taxon>
        <taxon>Streptophyta</taxon>
        <taxon>Embryophyta</taxon>
        <taxon>Tracheophyta</taxon>
        <taxon>Spermatophyta</taxon>
        <taxon>Magnoliopsida</taxon>
        <taxon>eudicotyledons</taxon>
        <taxon>Gunneridae</taxon>
        <taxon>Pentapetalae</taxon>
        <taxon>rosids</taxon>
        <taxon>fabids</taxon>
        <taxon>Fabales</taxon>
        <taxon>Fabaceae</taxon>
        <taxon>Papilionoideae</taxon>
        <taxon>50 kb inversion clade</taxon>
        <taxon>NPAAA clade</taxon>
        <taxon>Hologalegina</taxon>
        <taxon>IRL clade</taxon>
        <taxon>Trifolieae</taxon>
        <taxon>Medicago</taxon>
    </lineage>
</organism>
<evidence type="ECO:0000313" key="1">
    <source>
        <dbReference type="EMBL" id="RHN77201.1"/>
    </source>
</evidence>